<protein>
    <submittedName>
        <fullName evidence="1">Uncharacterized protein</fullName>
    </submittedName>
</protein>
<name>A0A7J4JV21_9ARCH</name>
<sequence>MRSKKERIANFRRLIRQRFSNDAKEHIREKYSEDELKRIAKEMDARPITPLGGLEARNEHLVVTPDSARDWLVRENYLERLGAAKKRSRKRAIQRMLTKTKKIANMVFRK</sequence>
<comment type="caution">
    <text evidence="1">The sequence shown here is derived from an EMBL/GenBank/DDBJ whole genome shotgun (WGS) entry which is preliminary data.</text>
</comment>
<evidence type="ECO:0000313" key="2">
    <source>
        <dbReference type="Proteomes" id="UP000590964"/>
    </source>
</evidence>
<accession>A0A7J4JV21</accession>
<dbReference type="EMBL" id="DUFW01000023">
    <property type="protein sequence ID" value="HIH21314.1"/>
    <property type="molecule type" value="Genomic_DNA"/>
</dbReference>
<proteinExistence type="predicted"/>
<reference evidence="2" key="1">
    <citation type="journal article" date="2020" name="bioRxiv">
        <title>A rank-normalized archaeal taxonomy based on genome phylogeny resolves widespread incomplete and uneven classifications.</title>
        <authorList>
            <person name="Rinke C."/>
            <person name="Chuvochina M."/>
            <person name="Mussig A.J."/>
            <person name="Chaumeil P.-A."/>
            <person name="Waite D.W."/>
            <person name="Whitman W.B."/>
            <person name="Parks D.H."/>
            <person name="Hugenholtz P."/>
        </authorList>
    </citation>
    <scope>NUCLEOTIDE SEQUENCE [LARGE SCALE GENOMIC DNA]</scope>
</reference>
<gene>
    <name evidence="1" type="ORF">HA222_01470</name>
</gene>
<evidence type="ECO:0000313" key="1">
    <source>
        <dbReference type="EMBL" id="HIH21314.1"/>
    </source>
</evidence>
<dbReference type="AlphaFoldDB" id="A0A7J4JV21"/>
<organism evidence="1 2">
    <name type="scientific">Candidatus Iainarchaeum sp</name>
    <dbReference type="NCBI Taxonomy" id="3101447"/>
    <lineage>
        <taxon>Archaea</taxon>
        <taxon>Candidatus Iainarchaeota</taxon>
        <taxon>Candidatus Iainarchaeia</taxon>
        <taxon>Candidatus Iainarchaeales</taxon>
        <taxon>Candidatus Iainarchaeaceae</taxon>
        <taxon>Candidatus Iainarchaeum</taxon>
    </lineage>
</organism>
<dbReference type="Proteomes" id="UP000590964">
    <property type="component" value="Unassembled WGS sequence"/>
</dbReference>